<dbReference type="Pfam" id="PF05876">
    <property type="entry name" value="GpA_ATPase"/>
    <property type="match status" value="1"/>
</dbReference>
<protein>
    <recommendedName>
        <fullName evidence="1">Phage terminase large subunit GpA ATPase domain-containing protein</fullName>
    </recommendedName>
</protein>
<sequence length="394" mass="44420">MGREELIQASPWAWVHFSQIQLHSGPWAVAHHEYQVDLLNSQALVEYWKKGSQMGFTEIAILWGAHGCLYGKFPTGLGVVFPTGDSVNKYSKERWGPMISLNWEAFGKYVSGDSAEQKKVGRATIHFRGAKETHKIEGSKGTSIQAKQWSADALIFDEKDEMAPNMVAMMLKRIGHAKADNIPKRAYIRALSTPSIPGWGIEKDYEQGSQHIWMIKCTACNKETCLDLTFPDCLHQKDNGTVVRLCPGCRRTELDPRTGKWIAQYEKRDIITRWISRLNTDYADLKMILDCYQYPHKYDGGLQELYNSELARGYVASENKLELEDVYACCSWDALQAAHKGPTCVGVDVGKYFHVTVAIRPADGILKIIYLARVSEIEDVDEICKRFNVGCGVG</sequence>
<accession>A0A0F9C0D5</accession>
<organism evidence="2">
    <name type="scientific">marine sediment metagenome</name>
    <dbReference type="NCBI Taxonomy" id="412755"/>
    <lineage>
        <taxon>unclassified sequences</taxon>
        <taxon>metagenomes</taxon>
        <taxon>ecological metagenomes</taxon>
    </lineage>
</organism>
<name>A0A0F9C0D5_9ZZZZ</name>
<evidence type="ECO:0000259" key="1">
    <source>
        <dbReference type="Pfam" id="PF05876"/>
    </source>
</evidence>
<feature type="domain" description="Phage terminase large subunit GpA ATPase" evidence="1">
    <location>
        <begin position="48"/>
        <end position="251"/>
    </location>
</feature>
<evidence type="ECO:0000313" key="2">
    <source>
        <dbReference type="EMBL" id="KKL27614.1"/>
    </source>
</evidence>
<reference evidence="2" key="1">
    <citation type="journal article" date="2015" name="Nature">
        <title>Complex archaea that bridge the gap between prokaryotes and eukaryotes.</title>
        <authorList>
            <person name="Spang A."/>
            <person name="Saw J.H."/>
            <person name="Jorgensen S.L."/>
            <person name="Zaremba-Niedzwiedzka K."/>
            <person name="Martijn J."/>
            <person name="Lind A.E."/>
            <person name="van Eijk R."/>
            <person name="Schleper C."/>
            <person name="Guy L."/>
            <person name="Ettema T.J."/>
        </authorList>
    </citation>
    <scope>NUCLEOTIDE SEQUENCE</scope>
</reference>
<dbReference type="GO" id="GO:0016887">
    <property type="term" value="F:ATP hydrolysis activity"/>
    <property type="evidence" value="ECO:0007669"/>
    <property type="project" value="InterPro"/>
</dbReference>
<comment type="caution">
    <text evidence="2">The sequence shown here is derived from an EMBL/GenBank/DDBJ whole genome shotgun (WGS) entry which is preliminary data.</text>
</comment>
<dbReference type="AlphaFoldDB" id="A0A0F9C0D5"/>
<feature type="non-terminal residue" evidence="2">
    <location>
        <position position="394"/>
    </location>
</feature>
<proteinExistence type="predicted"/>
<dbReference type="InterPro" id="IPR046453">
    <property type="entry name" value="GpA_ATPase"/>
</dbReference>
<gene>
    <name evidence="2" type="ORF">LCGC14_2383420</name>
</gene>
<dbReference type="EMBL" id="LAZR01035398">
    <property type="protein sequence ID" value="KKL27614.1"/>
    <property type="molecule type" value="Genomic_DNA"/>
</dbReference>